<dbReference type="KEGG" id="dcb:C3Y92_17645"/>
<feature type="binding site" evidence="6">
    <location>
        <position position="247"/>
    </location>
    <ligand>
        <name>substrate</name>
    </ligand>
</feature>
<feature type="domain" description="Glucose-6-phosphate dehydrogenase C-terminal" evidence="8">
    <location>
        <begin position="220"/>
        <end position="511"/>
    </location>
</feature>
<feature type="binding site" evidence="6">
    <location>
        <position position="75"/>
    </location>
    <ligand>
        <name>NADP(+)</name>
        <dbReference type="ChEBI" id="CHEBI:58349"/>
    </ligand>
</feature>
<feature type="active site" description="Proton acceptor" evidence="6">
    <location>
        <position position="271"/>
    </location>
</feature>
<dbReference type="Pfam" id="PF00479">
    <property type="entry name" value="G6PD_N"/>
    <property type="match status" value="1"/>
</dbReference>
<feature type="binding site" evidence="6">
    <location>
        <position position="376"/>
    </location>
    <ligand>
        <name>substrate</name>
    </ligand>
</feature>
<feature type="domain" description="Glucose-6-phosphate dehydrogenase NAD-binding" evidence="7">
    <location>
        <begin position="38"/>
        <end position="218"/>
    </location>
</feature>
<evidence type="ECO:0000256" key="2">
    <source>
        <dbReference type="ARBA" id="ARBA00022526"/>
    </source>
</evidence>
<comment type="catalytic activity">
    <reaction evidence="6">
        <text>D-glucose 6-phosphate + NADP(+) = 6-phospho-D-glucono-1,5-lactone + NADPH + H(+)</text>
        <dbReference type="Rhea" id="RHEA:15841"/>
        <dbReference type="ChEBI" id="CHEBI:15378"/>
        <dbReference type="ChEBI" id="CHEBI:57783"/>
        <dbReference type="ChEBI" id="CHEBI:57955"/>
        <dbReference type="ChEBI" id="CHEBI:58349"/>
        <dbReference type="ChEBI" id="CHEBI:61548"/>
        <dbReference type="EC" id="1.1.1.49"/>
    </reaction>
</comment>
<dbReference type="EMBL" id="CP026538">
    <property type="protein sequence ID" value="QAZ68958.1"/>
    <property type="molecule type" value="Genomic_DNA"/>
</dbReference>
<evidence type="ECO:0000256" key="4">
    <source>
        <dbReference type="ARBA" id="ARBA00023002"/>
    </source>
</evidence>
<accession>A0A4P6HU13</accession>
<feature type="binding site" evidence="6">
    <location>
        <position position="371"/>
    </location>
    <ligand>
        <name>substrate</name>
    </ligand>
</feature>
<dbReference type="GO" id="GO:0006006">
    <property type="term" value="P:glucose metabolic process"/>
    <property type="evidence" value="ECO:0007669"/>
    <property type="project" value="UniProtKB-KW"/>
</dbReference>
<dbReference type="PIRSF" id="PIRSF000110">
    <property type="entry name" value="G6PD"/>
    <property type="match status" value="1"/>
</dbReference>
<dbReference type="Gene3D" id="3.40.50.720">
    <property type="entry name" value="NAD(P)-binding Rossmann-like Domain"/>
    <property type="match status" value="1"/>
</dbReference>
<dbReference type="SUPFAM" id="SSF51735">
    <property type="entry name" value="NAD(P)-binding Rossmann-fold domains"/>
    <property type="match status" value="1"/>
</dbReference>
<protein>
    <recommendedName>
        <fullName evidence="6">Glucose-6-phosphate 1-dehydrogenase</fullName>
        <shortName evidence="6">G6PD</shortName>
        <ecNumber evidence="6">1.1.1.49</ecNumber>
    </recommendedName>
</protein>
<feature type="binding site" evidence="6">
    <location>
        <position position="209"/>
    </location>
    <ligand>
        <name>substrate</name>
    </ligand>
</feature>
<proteinExistence type="inferred from homology"/>
<keyword evidence="2 6" id="KW-0313">Glucose metabolism</keyword>
<keyword evidence="4 6" id="KW-0560">Oxidoreductase</keyword>
<dbReference type="InterPro" id="IPR022675">
    <property type="entry name" value="G6P_DH_C"/>
</dbReference>
<dbReference type="GO" id="GO:0050661">
    <property type="term" value="F:NADP binding"/>
    <property type="evidence" value="ECO:0007669"/>
    <property type="project" value="UniProtKB-UniRule"/>
</dbReference>
<dbReference type="RefSeq" id="WP_129354892.1">
    <property type="nucleotide sequence ID" value="NZ_CP026538.1"/>
</dbReference>
<comment type="similarity">
    <text evidence="6">Belongs to the glucose-6-phosphate dehydrogenase family.</text>
</comment>
<evidence type="ECO:0000259" key="7">
    <source>
        <dbReference type="Pfam" id="PF00479"/>
    </source>
</evidence>
<dbReference type="EC" id="1.1.1.49" evidence="6"/>
<evidence type="ECO:0000256" key="5">
    <source>
        <dbReference type="ARBA" id="ARBA00023277"/>
    </source>
</evidence>
<dbReference type="AlphaFoldDB" id="A0A4P6HU13"/>
<sequence length="514" mass="57384">MTSDRDAVQAEVVLGRTTSTPSADACRFDAVGEPFTLVIFGATGDLTARMLLPALTALCAGGHLPDNFAVVGASRTELTEEAFRERMGQAAKEFGDCDAAAWAAMASRFTYKQVHYDDPASFTALAGFLDDLAKERNLGPNRIFYLAVPPTVYEDIAVNLAGAGLAEETGGYARLVIEKPFGRDLETARVLEKALHTRFAEHQIFRIDHYLAKETVQNILMLRFANAIFEPLWNRRYVNYVSILAAESIGVGHRASYYDHFGVLRDMFQNHMMQLLSLCAIEAPSLFEADLVRDEKTKVFRALRPFSDNDVAEHCILGQYASGMVDGKRAPSYLDEEGVPGDSTTPTFAAMRVHLDNWRWQGVPFYLISGKRLPEKRTEIAVQFKPVPFSMFRGIFGDHIEANRLILRIQPDEQVSLTFQAKAPGPMCLRSVTMNFNYYQGYTGAALTAYAKVLLDCMLGDQTLFWRQDGVELCWKFLTPLLEKPSAERLFLYKSGTWGPQEAGRFFSAHGLVP</sequence>
<feature type="binding site" evidence="6">
    <location>
        <position position="179"/>
    </location>
    <ligand>
        <name>NADP(+)</name>
        <dbReference type="ChEBI" id="CHEBI:58349"/>
    </ligand>
</feature>
<dbReference type="HAMAP" id="MF_00966">
    <property type="entry name" value="G6PD"/>
    <property type="match status" value="1"/>
</dbReference>
<dbReference type="UniPathway" id="UPA00115">
    <property type="reaction ID" value="UER00408"/>
</dbReference>
<feature type="binding site" evidence="6">
    <location>
        <position position="213"/>
    </location>
    <ligand>
        <name>substrate</name>
    </ligand>
</feature>
<dbReference type="Pfam" id="PF02781">
    <property type="entry name" value="G6PD_C"/>
    <property type="match status" value="1"/>
</dbReference>
<evidence type="ECO:0000256" key="3">
    <source>
        <dbReference type="ARBA" id="ARBA00022857"/>
    </source>
</evidence>
<dbReference type="OrthoDB" id="9802739at2"/>
<organism evidence="9 10">
    <name type="scientific">Solidesulfovibrio carbinolicus</name>
    <dbReference type="NCBI Taxonomy" id="296842"/>
    <lineage>
        <taxon>Bacteria</taxon>
        <taxon>Pseudomonadati</taxon>
        <taxon>Thermodesulfobacteriota</taxon>
        <taxon>Desulfovibrionia</taxon>
        <taxon>Desulfovibrionales</taxon>
        <taxon>Desulfovibrionaceae</taxon>
        <taxon>Solidesulfovibrio</taxon>
    </lineage>
</organism>
<dbReference type="InterPro" id="IPR022674">
    <property type="entry name" value="G6P_DH_NAD-bd"/>
</dbReference>
<comment type="pathway">
    <text evidence="1 6">Carbohydrate degradation; pentose phosphate pathway; D-ribulose 5-phosphate from D-glucose 6-phosphate (oxidative stage): step 1/3.</text>
</comment>
<dbReference type="GO" id="GO:0004345">
    <property type="term" value="F:glucose-6-phosphate dehydrogenase activity"/>
    <property type="evidence" value="ECO:0007669"/>
    <property type="project" value="UniProtKB-UniRule"/>
</dbReference>
<dbReference type="InterPro" id="IPR001282">
    <property type="entry name" value="G6P_DH"/>
</dbReference>
<dbReference type="NCBIfam" id="TIGR00871">
    <property type="entry name" value="zwf"/>
    <property type="match status" value="1"/>
</dbReference>
<dbReference type="PRINTS" id="PR00079">
    <property type="entry name" value="G6PDHDRGNASE"/>
</dbReference>
<evidence type="ECO:0000256" key="1">
    <source>
        <dbReference type="ARBA" id="ARBA00004937"/>
    </source>
</evidence>
<comment type="function">
    <text evidence="6">Catalyzes the oxidation of glucose 6-phosphate to 6-phosphogluconolactone.</text>
</comment>
<comment type="caution">
    <text evidence="6">Lacks conserved residue(s) required for the propagation of feature annotation.</text>
</comment>
<evidence type="ECO:0000313" key="9">
    <source>
        <dbReference type="EMBL" id="QAZ68958.1"/>
    </source>
</evidence>
<feature type="binding site" evidence="6">
    <location>
        <position position="266"/>
    </location>
    <ligand>
        <name>substrate</name>
    </ligand>
</feature>
<evidence type="ECO:0000256" key="6">
    <source>
        <dbReference type="HAMAP-Rule" id="MF_00966"/>
    </source>
</evidence>
<dbReference type="InterPro" id="IPR036291">
    <property type="entry name" value="NAD(P)-bd_dom_sf"/>
</dbReference>
<reference evidence="9 10" key="1">
    <citation type="submission" date="2018-02" db="EMBL/GenBank/DDBJ databases">
        <title>Genome sequence of Desulfovibrio carbinolicus DSM 3852.</title>
        <authorList>
            <person name="Wilbanks E."/>
            <person name="Skennerton C.T."/>
            <person name="Orphan V.J."/>
        </authorList>
    </citation>
    <scope>NUCLEOTIDE SEQUENCE [LARGE SCALE GENOMIC DNA]</scope>
    <source>
        <strain evidence="9 10">DSM 3852</strain>
    </source>
</reference>
<dbReference type="GO" id="GO:0005829">
    <property type="term" value="C:cytosol"/>
    <property type="evidence" value="ECO:0007669"/>
    <property type="project" value="TreeGrafter"/>
</dbReference>
<name>A0A4P6HU13_9BACT</name>
<dbReference type="SUPFAM" id="SSF55347">
    <property type="entry name" value="Glyceraldehyde-3-phosphate dehydrogenase-like, C-terminal domain"/>
    <property type="match status" value="1"/>
</dbReference>
<dbReference type="Proteomes" id="UP000293296">
    <property type="component" value="Chromosome"/>
</dbReference>
<dbReference type="Gene3D" id="3.30.360.10">
    <property type="entry name" value="Dihydrodipicolinate Reductase, domain 2"/>
    <property type="match status" value="1"/>
</dbReference>
<dbReference type="GO" id="GO:0009051">
    <property type="term" value="P:pentose-phosphate shunt, oxidative branch"/>
    <property type="evidence" value="ECO:0007669"/>
    <property type="project" value="TreeGrafter"/>
</dbReference>
<keyword evidence="5 6" id="KW-0119">Carbohydrate metabolism</keyword>
<keyword evidence="3 6" id="KW-0521">NADP</keyword>
<evidence type="ECO:0000259" key="8">
    <source>
        <dbReference type="Pfam" id="PF02781"/>
    </source>
</evidence>
<evidence type="ECO:0000313" key="10">
    <source>
        <dbReference type="Proteomes" id="UP000293296"/>
    </source>
</evidence>
<keyword evidence="10" id="KW-1185">Reference proteome</keyword>
<dbReference type="PANTHER" id="PTHR23429">
    <property type="entry name" value="GLUCOSE-6-PHOSPHATE 1-DEHYDROGENASE G6PD"/>
    <property type="match status" value="1"/>
</dbReference>
<gene>
    <name evidence="6 9" type="primary">zwf</name>
    <name evidence="9" type="ORF">C3Y92_17645</name>
</gene>
<dbReference type="PANTHER" id="PTHR23429:SF0">
    <property type="entry name" value="GLUCOSE-6-PHOSPHATE 1-DEHYDROGENASE"/>
    <property type="match status" value="1"/>
</dbReference>